<dbReference type="InterPro" id="IPR007921">
    <property type="entry name" value="CHAP_dom"/>
</dbReference>
<evidence type="ECO:0000256" key="1">
    <source>
        <dbReference type="ARBA" id="ARBA00022737"/>
    </source>
</evidence>
<keyword evidence="1" id="KW-0677">Repeat</keyword>
<dbReference type="Pfam" id="PF05257">
    <property type="entry name" value="CHAP"/>
    <property type="match status" value="1"/>
</dbReference>
<dbReference type="Pfam" id="PF00395">
    <property type="entry name" value="SLH"/>
    <property type="match status" value="1"/>
</dbReference>
<feature type="domain" description="Peptidase C51" evidence="3">
    <location>
        <begin position="54"/>
        <end position="142"/>
    </location>
</feature>
<dbReference type="EMBL" id="DVLU01000006">
    <property type="protein sequence ID" value="HIT84435.1"/>
    <property type="molecule type" value="Genomic_DNA"/>
</dbReference>
<name>A0A9D1KPA4_9FIRM</name>
<feature type="domain" description="SLH" evidence="2">
    <location>
        <begin position="233"/>
        <end position="259"/>
    </location>
</feature>
<reference evidence="4" key="1">
    <citation type="submission" date="2020-10" db="EMBL/GenBank/DDBJ databases">
        <authorList>
            <person name="Gilroy R."/>
        </authorList>
    </citation>
    <scope>NUCLEOTIDE SEQUENCE</scope>
    <source>
        <strain evidence="4">CHK181-108</strain>
    </source>
</reference>
<reference evidence="4" key="2">
    <citation type="journal article" date="2021" name="PeerJ">
        <title>Extensive microbial diversity within the chicken gut microbiome revealed by metagenomics and culture.</title>
        <authorList>
            <person name="Gilroy R."/>
            <person name="Ravi A."/>
            <person name="Getino M."/>
            <person name="Pursley I."/>
            <person name="Horton D.L."/>
            <person name="Alikhan N.F."/>
            <person name="Baker D."/>
            <person name="Gharbi K."/>
            <person name="Hall N."/>
            <person name="Watson M."/>
            <person name="Adriaenssens E.M."/>
            <person name="Foster-Nyarko E."/>
            <person name="Jarju S."/>
            <person name="Secka A."/>
            <person name="Antonio M."/>
            <person name="Oren A."/>
            <person name="Chaudhuri R.R."/>
            <person name="La Ragione R."/>
            <person name="Hildebrand F."/>
            <person name="Pallen M.J."/>
        </authorList>
    </citation>
    <scope>NUCLEOTIDE SEQUENCE</scope>
    <source>
        <strain evidence="4">CHK181-108</strain>
    </source>
</reference>
<evidence type="ECO:0000313" key="5">
    <source>
        <dbReference type="Proteomes" id="UP000824165"/>
    </source>
</evidence>
<proteinExistence type="predicted"/>
<sequence>MVSNVQAVLDLAESYVGYIEKASDRDLEDKTANAGSGNYTIFAKKYAEYGFGNYQGQPWCAVAVTVIFYDALGYDKASKILKPYSYCPYGVLEWKRIGRWHARSGYTPKPGDIIFFGSGGESTHTGIVRACYGGRVYTYEGNTSNGSTLVANGGEFCAKSYTESYSRIMGYGNPDWELIDGEDIDMEELNALKAKVQAIDDSLTNAYDILNNNIEPRLNKLEHPMIYNYIDDNMPAWARGGVKWCVDNGIVQGTGDGELGLDDEKLWVCTVIQRLAQLLETEECPEECAES</sequence>
<comment type="caution">
    <text evidence="4">The sequence shown here is derived from an EMBL/GenBank/DDBJ whole genome shotgun (WGS) entry which is preliminary data.</text>
</comment>
<evidence type="ECO:0000259" key="2">
    <source>
        <dbReference type="Pfam" id="PF00395"/>
    </source>
</evidence>
<dbReference type="InterPro" id="IPR038765">
    <property type="entry name" value="Papain-like_cys_pep_sf"/>
</dbReference>
<protein>
    <submittedName>
        <fullName evidence="4">CHAP domain-containing protein</fullName>
    </submittedName>
</protein>
<organism evidence="4 5">
    <name type="scientific">Candidatus Ornithomonoglobus intestinigallinarum</name>
    <dbReference type="NCBI Taxonomy" id="2840894"/>
    <lineage>
        <taxon>Bacteria</taxon>
        <taxon>Bacillati</taxon>
        <taxon>Bacillota</taxon>
        <taxon>Clostridia</taxon>
        <taxon>Candidatus Ornithomonoglobus</taxon>
    </lineage>
</organism>
<accession>A0A9D1KPA4</accession>
<dbReference type="InterPro" id="IPR001119">
    <property type="entry name" value="SLH_dom"/>
</dbReference>
<evidence type="ECO:0000313" key="4">
    <source>
        <dbReference type="EMBL" id="HIT84435.1"/>
    </source>
</evidence>
<dbReference type="AlphaFoldDB" id="A0A9D1KPA4"/>
<dbReference type="Proteomes" id="UP000824165">
    <property type="component" value="Unassembled WGS sequence"/>
</dbReference>
<dbReference type="SUPFAM" id="SSF54001">
    <property type="entry name" value="Cysteine proteinases"/>
    <property type="match status" value="1"/>
</dbReference>
<evidence type="ECO:0000259" key="3">
    <source>
        <dbReference type="Pfam" id="PF05257"/>
    </source>
</evidence>
<gene>
    <name evidence="4" type="ORF">IAA60_00875</name>
</gene>